<feature type="transmembrane region" description="Helical" evidence="6">
    <location>
        <begin position="220"/>
        <end position="237"/>
    </location>
</feature>
<feature type="transmembrane region" description="Helical" evidence="6">
    <location>
        <begin position="69"/>
        <end position="89"/>
    </location>
</feature>
<proteinExistence type="predicted"/>
<dbReference type="InterPro" id="IPR001851">
    <property type="entry name" value="ABC_transp_permease"/>
</dbReference>
<dbReference type="InterPro" id="IPR043428">
    <property type="entry name" value="LivM-like"/>
</dbReference>
<evidence type="ECO:0000256" key="3">
    <source>
        <dbReference type="ARBA" id="ARBA00022692"/>
    </source>
</evidence>
<accession>A0A328UI23</accession>
<feature type="transmembrane region" description="Helical" evidence="6">
    <location>
        <begin position="169"/>
        <end position="189"/>
    </location>
</feature>
<evidence type="ECO:0000256" key="4">
    <source>
        <dbReference type="ARBA" id="ARBA00022989"/>
    </source>
</evidence>
<dbReference type="GO" id="GO:0015658">
    <property type="term" value="F:branched-chain amino acid transmembrane transporter activity"/>
    <property type="evidence" value="ECO:0007669"/>
    <property type="project" value="InterPro"/>
</dbReference>
<evidence type="ECO:0000256" key="6">
    <source>
        <dbReference type="SAM" id="Phobius"/>
    </source>
</evidence>
<protein>
    <submittedName>
        <fullName evidence="7">Branched-chain amino acid ABC transporter permease</fullName>
    </submittedName>
</protein>
<dbReference type="Proteomes" id="UP000249377">
    <property type="component" value="Unassembled WGS sequence"/>
</dbReference>
<evidence type="ECO:0000256" key="2">
    <source>
        <dbReference type="ARBA" id="ARBA00022475"/>
    </source>
</evidence>
<dbReference type="AlphaFoldDB" id="A0A328UI23"/>
<feature type="transmembrane region" description="Helical" evidence="6">
    <location>
        <begin position="41"/>
        <end position="62"/>
    </location>
</feature>
<name>A0A328UI23_9FIRM</name>
<evidence type="ECO:0000256" key="1">
    <source>
        <dbReference type="ARBA" id="ARBA00004651"/>
    </source>
</evidence>
<dbReference type="CDD" id="cd06581">
    <property type="entry name" value="TM_PBP1_LivM_like"/>
    <property type="match status" value="1"/>
</dbReference>
<keyword evidence="3 6" id="KW-0812">Transmembrane</keyword>
<evidence type="ECO:0000313" key="7">
    <source>
        <dbReference type="EMBL" id="RAQ29624.1"/>
    </source>
</evidence>
<keyword evidence="5 6" id="KW-0472">Membrane</keyword>
<comment type="subcellular location">
    <subcellularLocation>
        <location evidence="1">Cell membrane</location>
        <topology evidence="1">Multi-pass membrane protein</topology>
    </subcellularLocation>
</comment>
<dbReference type="PANTHER" id="PTHR30482:SF10">
    <property type="entry name" value="HIGH-AFFINITY BRANCHED-CHAIN AMINO ACID TRANSPORT PROTEIN BRAE"/>
    <property type="match status" value="1"/>
</dbReference>
<gene>
    <name evidence="7" type="ORF">DPQ25_04775</name>
</gene>
<dbReference type="Pfam" id="PF02653">
    <property type="entry name" value="BPD_transp_2"/>
    <property type="match status" value="1"/>
</dbReference>
<dbReference type="EMBL" id="QLYR01000002">
    <property type="protein sequence ID" value="RAQ29624.1"/>
    <property type="molecule type" value="Genomic_DNA"/>
</dbReference>
<sequence>MQDTPLKKEKKLGFCLLNAGLVLALFLLLFIFVRTGVVNAYYSYILTNVCINVALAVSLNIVTGFLGQLVLGHAGFMLVGAYAAALFTINSGLDIAVSFPLGLLLGGITAAVFGVIIGVPALRLRGDYLAIITLGFGEIIRVIANNVPFTNGAQGLGGIPSPNTRSNPMVVLGYAFFIAVLVIFVSYTFGTSRHGRAVIAIREDEIAAEASGIHTTYYKLFAFILAAFFAGVAGGLYAHHTSLIDPSGFDFNRSVEILVMVVLGGMGSITGSVISAVALTILPELLRGFDAYRMVVYAAVLICVMLFRPTGLLGRSEFSMKKFIRAVPHFPQRVRGFFRRLARKGKKEA</sequence>
<feature type="transmembrane region" description="Helical" evidence="6">
    <location>
        <begin position="257"/>
        <end position="282"/>
    </location>
</feature>
<reference evidence="7 8" key="1">
    <citation type="submission" date="2018-06" db="EMBL/GenBank/DDBJ databases">
        <title>Noncontiguous genome sequence of Ruminococcaceae bacterium ASD2818.</title>
        <authorList>
            <person name="Chaplin A.V."/>
            <person name="Sokolova S.R."/>
            <person name="Kochetkova T.O."/>
            <person name="Goltsov A.Y."/>
            <person name="Trofimov D.Y."/>
            <person name="Efimov B.A."/>
        </authorList>
    </citation>
    <scope>NUCLEOTIDE SEQUENCE [LARGE SCALE GENOMIC DNA]</scope>
    <source>
        <strain evidence="7 8">ASD2818</strain>
    </source>
</reference>
<evidence type="ECO:0000256" key="5">
    <source>
        <dbReference type="ARBA" id="ARBA00023136"/>
    </source>
</evidence>
<feature type="transmembrane region" description="Helical" evidence="6">
    <location>
        <begin position="12"/>
        <end position="35"/>
    </location>
</feature>
<feature type="transmembrane region" description="Helical" evidence="6">
    <location>
        <begin position="294"/>
        <end position="313"/>
    </location>
</feature>
<keyword evidence="2" id="KW-1003">Cell membrane</keyword>
<feature type="transmembrane region" description="Helical" evidence="6">
    <location>
        <begin position="128"/>
        <end position="149"/>
    </location>
</feature>
<evidence type="ECO:0000313" key="8">
    <source>
        <dbReference type="Proteomes" id="UP000249377"/>
    </source>
</evidence>
<organism evidence="7 8">
    <name type="scientific">Hydrogeniiclostridium mannosilyticum</name>
    <dbReference type="NCBI Taxonomy" id="2764322"/>
    <lineage>
        <taxon>Bacteria</taxon>
        <taxon>Bacillati</taxon>
        <taxon>Bacillota</taxon>
        <taxon>Clostridia</taxon>
        <taxon>Eubacteriales</taxon>
        <taxon>Acutalibacteraceae</taxon>
        <taxon>Hydrogeniiclostridium</taxon>
    </lineage>
</organism>
<comment type="caution">
    <text evidence="7">The sequence shown here is derived from an EMBL/GenBank/DDBJ whole genome shotgun (WGS) entry which is preliminary data.</text>
</comment>
<dbReference type="RefSeq" id="WP_112332055.1">
    <property type="nucleotide sequence ID" value="NZ_JADPHD010000008.1"/>
</dbReference>
<keyword evidence="4 6" id="KW-1133">Transmembrane helix</keyword>
<dbReference type="GO" id="GO:0005886">
    <property type="term" value="C:plasma membrane"/>
    <property type="evidence" value="ECO:0007669"/>
    <property type="project" value="UniProtKB-SubCell"/>
</dbReference>
<feature type="transmembrane region" description="Helical" evidence="6">
    <location>
        <begin position="95"/>
        <end position="116"/>
    </location>
</feature>
<keyword evidence="8" id="KW-1185">Reference proteome</keyword>
<dbReference type="PANTHER" id="PTHR30482">
    <property type="entry name" value="HIGH-AFFINITY BRANCHED-CHAIN AMINO ACID TRANSPORT SYSTEM PERMEASE"/>
    <property type="match status" value="1"/>
</dbReference>